<dbReference type="InterPro" id="IPR050155">
    <property type="entry name" value="HAD-like_hydrolase_sf"/>
</dbReference>
<dbReference type="GO" id="GO:0008967">
    <property type="term" value="F:phosphoglycolate phosphatase activity"/>
    <property type="evidence" value="ECO:0007669"/>
    <property type="project" value="TreeGrafter"/>
</dbReference>
<accession>A0A433RVR5</accession>
<dbReference type="GO" id="GO:0006281">
    <property type="term" value="P:DNA repair"/>
    <property type="evidence" value="ECO:0007669"/>
    <property type="project" value="TreeGrafter"/>
</dbReference>
<dbReference type="Gene3D" id="3.40.50.1000">
    <property type="entry name" value="HAD superfamily/HAD-like"/>
    <property type="match status" value="1"/>
</dbReference>
<evidence type="ECO:0000313" key="1">
    <source>
        <dbReference type="EMBL" id="RUS57360.1"/>
    </source>
</evidence>
<evidence type="ECO:0000313" key="2">
    <source>
        <dbReference type="Proteomes" id="UP000288623"/>
    </source>
</evidence>
<comment type="caution">
    <text evidence="1">The sequence shown here is derived from an EMBL/GenBank/DDBJ whole genome shotgun (WGS) entry which is preliminary data.</text>
</comment>
<dbReference type="SFLD" id="SFLDS00003">
    <property type="entry name" value="Haloacid_Dehalogenase"/>
    <property type="match status" value="1"/>
</dbReference>
<dbReference type="RefSeq" id="WP_126990264.1">
    <property type="nucleotide sequence ID" value="NZ_JTFC01000026.1"/>
</dbReference>
<protein>
    <submittedName>
        <fullName evidence="1">Phosphoglycolate phosphatase</fullName>
    </submittedName>
</protein>
<dbReference type="AlphaFoldDB" id="A0A433RVR5"/>
<dbReference type="InterPro" id="IPR036412">
    <property type="entry name" value="HAD-like_sf"/>
</dbReference>
<name>A0A433RVR5_9BACL</name>
<dbReference type="SUPFAM" id="SSF56784">
    <property type="entry name" value="HAD-like"/>
    <property type="match status" value="1"/>
</dbReference>
<dbReference type="InterPro" id="IPR023214">
    <property type="entry name" value="HAD_sf"/>
</dbReference>
<dbReference type="PANTHER" id="PTHR43434">
    <property type="entry name" value="PHOSPHOGLYCOLATE PHOSPHATASE"/>
    <property type="match status" value="1"/>
</dbReference>
<dbReference type="OrthoDB" id="9807630at2"/>
<reference evidence="1 2" key="1">
    <citation type="submission" date="2014-11" db="EMBL/GenBank/DDBJ databases">
        <title>Genome sequence and analysis of novel Kurthia sp.</title>
        <authorList>
            <person name="Lawson J.N."/>
            <person name="Gonzalez J.E."/>
            <person name="Rinauldi L."/>
            <person name="Xuan Z."/>
            <person name="Firman A."/>
            <person name="Shaddox L."/>
            <person name="Trudeau A."/>
            <person name="Shah S."/>
            <person name="Reiman D."/>
        </authorList>
    </citation>
    <scope>NUCLEOTIDE SEQUENCE [LARGE SCALE GENOMIC DNA]</scope>
    <source>
        <strain evidence="1 2">3B1D</strain>
    </source>
</reference>
<dbReference type="InterPro" id="IPR041492">
    <property type="entry name" value="HAD_2"/>
</dbReference>
<sequence length="191" mass="22162">MKLLWDFDGTLFDTYPVYVETMLEVFPHLKETFERDEILKELQVSFTYGFQYLGLSAEQEALYRRTNVALDPKRFQPFEGVEQVLKEAEVNVIMSHKEKVVIEAVLREHNLLQYFAEITTPEQGFPRKPHAEAYEYLHAKYTLDAAIGDRALDLIPAKEVGMKTIMFRGTCAASDASLAHYKDFQKVWETL</sequence>
<dbReference type="Pfam" id="PF13419">
    <property type="entry name" value="HAD_2"/>
    <property type="match status" value="1"/>
</dbReference>
<proteinExistence type="predicted"/>
<dbReference type="EMBL" id="JTFC01000026">
    <property type="protein sequence ID" value="RUS57360.1"/>
    <property type="molecule type" value="Genomic_DNA"/>
</dbReference>
<dbReference type="Gene3D" id="1.10.150.240">
    <property type="entry name" value="Putative phosphatase, domain 2"/>
    <property type="match status" value="1"/>
</dbReference>
<keyword evidence="2" id="KW-1185">Reference proteome</keyword>
<gene>
    <name evidence="1" type="ORF">QI30_07215</name>
</gene>
<dbReference type="SFLD" id="SFLDG01129">
    <property type="entry name" value="C1.5:_HAD__Beta-PGM__Phosphata"/>
    <property type="match status" value="1"/>
</dbReference>
<organism evidence="1 2">
    <name type="scientific">Candidatus Kurthia intestinigallinarum</name>
    <dbReference type="NCBI Taxonomy" id="1562256"/>
    <lineage>
        <taxon>Bacteria</taxon>
        <taxon>Bacillati</taxon>
        <taxon>Bacillota</taxon>
        <taxon>Bacilli</taxon>
        <taxon>Bacillales</taxon>
        <taxon>Caryophanaceae</taxon>
        <taxon>Kurthia</taxon>
    </lineage>
</organism>
<dbReference type="InterPro" id="IPR023198">
    <property type="entry name" value="PGP-like_dom2"/>
</dbReference>
<dbReference type="Proteomes" id="UP000288623">
    <property type="component" value="Unassembled WGS sequence"/>
</dbReference>
<dbReference type="GO" id="GO:0005829">
    <property type="term" value="C:cytosol"/>
    <property type="evidence" value="ECO:0007669"/>
    <property type="project" value="TreeGrafter"/>
</dbReference>
<dbReference type="PANTHER" id="PTHR43434:SF25">
    <property type="entry name" value="PHOSPHOGLYCOLATE PHOSPHATASE"/>
    <property type="match status" value="1"/>
</dbReference>